<proteinExistence type="predicted"/>
<name>A0A1V3XUF6_MYCKA</name>
<dbReference type="Proteomes" id="UP000189229">
    <property type="component" value="Unassembled WGS sequence"/>
</dbReference>
<evidence type="ECO:0000313" key="1">
    <source>
        <dbReference type="EMBL" id="OOK82732.1"/>
    </source>
</evidence>
<dbReference type="AlphaFoldDB" id="A0A1V3XUF6"/>
<protein>
    <submittedName>
        <fullName evidence="1">Uncharacterized protein</fullName>
    </submittedName>
</protein>
<gene>
    <name evidence="2" type="ORF">BZL29_1120</name>
    <name evidence="1" type="ORF">BZL30_0740</name>
</gene>
<accession>A0A1V3XUF6</accession>
<organism evidence="1 4">
    <name type="scientific">Mycobacterium kansasii</name>
    <dbReference type="NCBI Taxonomy" id="1768"/>
    <lineage>
        <taxon>Bacteria</taxon>
        <taxon>Bacillati</taxon>
        <taxon>Actinomycetota</taxon>
        <taxon>Actinomycetes</taxon>
        <taxon>Mycobacteriales</taxon>
        <taxon>Mycobacteriaceae</taxon>
        <taxon>Mycobacterium</taxon>
    </lineage>
</organism>
<dbReference type="Proteomes" id="UP000188532">
    <property type="component" value="Unassembled WGS sequence"/>
</dbReference>
<sequence length="94" mass="10314">MRANQDPARRYRASEHCGVAMTRDNPPRQWWFVEVTDDAVAAIDIAGTKAARHGQNLSAAVKGTRVGNLIRAAEYVLYFEAGTKTVLRTHAASS</sequence>
<comment type="caution">
    <text evidence="1">The sequence shown here is derived from an EMBL/GenBank/DDBJ whole genome shotgun (WGS) entry which is preliminary data.</text>
</comment>
<evidence type="ECO:0000313" key="2">
    <source>
        <dbReference type="EMBL" id="OOK83143.1"/>
    </source>
</evidence>
<reference evidence="3 4" key="1">
    <citation type="submission" date="2017-02" db="EMBL/GenBank/DDBJ databases">
        <title>Complete genome sequences of Mycobacterium kansasii strains isolated from rhesus macaques.</title>
        <authorList>
            <person name="Panda A."/>
            <person name="Nagaraj S."/>
            <person name="Zhao X."/>
            <person name="Tettelin H."/>
            <person name="Detolla L.J."/>
        </authorList>
    </citation>
    <scope>NUCLEOTIDE SEQUENCE [LARGE SCALE GENOMIC DNA]</scope>
    <source>
        <strain evidence="2 3">11-3469</strain>
        <strain evidence="1 4">11-3813</strain>
    </source>
</reference>
<evidence type="ECO:0000313" key="3">
    <source>
        <dbReference type="Proteomes" id="UP000188532"/>
    </source>
</evidence>
<dbReference type="EMBL" id="MVBM01000001">
    <property type="protein sequence ID" value="OOK82732.1"/>
    <property type="molecule type" value="Genomic_DNA"/>
</dbReference>
<evidence type="ECO:0000313" key="4">
    <source>
        <dbReference type="Proteomes" id="UP000189229"/>
    </source>
</evidence>
<dbReference type="EMBL" id="MVBN01000001">
    <property type="protein sequence ID" value="OOK83143.1"/>
    <property type="molecule type" value="Genomic_DNA"/>
</dbReference>
<dbReference type="STRING" id="1768.B1T50_23850"/>